<feature type="domain" description="EF-hand" evidence="5">
    <location>
        <begin position="1275"/>
        <end position="1310"/>
    </location>
</feature>
<feature type="domain" description="EF-hand" evidence="5">
    <location>
        <begin position="1546"/>
        <end position="1581"/>
    </location>
</feature>
<feature type="region of interest" description="Disordered" evidence="4">
    <location>
        <begin position="2538"/>
        <end position="2567"/>
    </location>
</feature>
<feature type="domain" description="EF-hand" evidence="5">
    <location>
        <begin position="1363"/>
        <end position="1398"/>
    </location>
</feature>
<feature type="region of interest" description="Disordered" evidence="4">
    <location>
        <begin position="2677"/>
        <end position="2730"/>
    </location>
</feature>
<gene>
    <name evidence="6" type="ORF">H310_00592</name>
</gene>
<dbReference type="SMART" id="SM00054">
    <property type="entry name" value="EFh"/>
    <property type="match status" value="31"/>
</dbReference>
<dbReference type="InterPro" id="IPR002048">
    <property type="entry name" value="EF_hand_dom"/>
</dbReference>
<dbReference type="eggNOG" id="KOG0028">
    <property type="taxonomic scope" value="Eukaryota"/>
</dbReference>
<feature type="compositionally biased region" description="Polar residues" evidence="4">
    <location>
        <begin position="2406"/>
        <end position="2418"/>
    </location>
</feature>
<proteinExistence type="inferred from homology"/>
<feature type="domain" description="EF-hand" evidence="5">
    <location>
        <begin position="1803"/>
        <end position="1838"/>
    </location>
</feature>
<dbReference type="Pfam" id="PF26187">
    <property type="entry name" value="Ig_NPHP4_4th"/>
    <property type="match status" value="1"/>
</dbReference>
<evidence type="ECO:0000256" key="1">
    <source>
        <dbReference type="ARBA" id="ARBA00005253"/>
    </source>
</evidence>
<feature type="domain" description="EF-hand" evidence="5">
    <location>
        <begin position="1327"/>
        <end position="1362"/>
    </location>
</feature>
<feature type="domain" description="EF-hand" evidence="5">
    <location>
        <begin position="1418"/>
        <end position="1453"/>
    </location>
</feature>
<feature type="compositionally biased region" description="Polar residues" evidence="4">
    <location>
        <begin position="2684"/>
        <end position="2702"/>
    </location>
</feature>
<dbReference type="GO" id="GO:0005509">
    <property type="term" value="F:calcium ion binding"/>
    <property type="evidence" value="ECO:0007669"/>
    <property type="project" value="InterPro"/>
</dbReference>
<dbReference type="Pfam" id="PF26186">
    <property type="entry name" value="NPHP4_C2_3rd"/>
    <property type="match status" value="1"/>
</dbReference>
<name>A0A024UX31_9STRA</name>
<feature type="compositionally biased region" description="Basic and acidic residues" evidence="4">
    <location>
        <begin position="2424"/>
        <end position="2434"/>
    </location>
</feature>
<dbReference type="FunFam" id="1.10.238.10:FF:000178">
    <property type="entry name" value="Calmodulin-2 A"/>
    <property type="match status" value="1"/>
</dbReference>
<dbReference type="GO" id="GO:0097730">
    <property type="term" value="C:non-motile cilium"/>
    <property type="evidence" value="ECO:0007669"/>
    <property type="project" value="InterPro"/>
</dbReference>
<feature type="compositionally biased region" description="Polar residues" evidence="4">
    <location>
        <begin position="2444"/>
        <end position="2456"/>
    </location>
</feature>
<feature type="domain" description="EF-hand" evidence="5">
    <location>
        <begin position="1456"/>
        <end position="1491"/>
    </location>
</feature>
<feature type="compositionally biased region" description="Low complexity" evidence="4">
    <location>
        <begin position="2943"/>
        <end position="2969"/>
    </location>
</feature>
<feature type="domain" description="EF-hand" evidence="5">
    <location>
        <begin position="1723"/>
        <end position="1758"/>
    </location>
</feature>
<dbReference type="InterPro" id="IPR058685">
    <property type="entry name" value="Ig_NPHP4_4th"/>
</dbReference>
<feature type="domain" description="EF-hand" evidence="5">
    <location>
        <begin position="2857"/>
        <end position="2892"/>
    </location>
</feature>
<feature type="compositionally biased region" description="Polar residues" evidence="4">
    <location>
        <begin position="32"/>
        <end position="47"/>
    </location>
</feature>
<feature type="region of interest" description="Disordered" evidence="4">
    <location>
        <begin position="593"/>
        <end position="617"/>
    </location>
</feature>
<feature type="domain" description="EF-hand" evidence="5">
    <location>
        <begin position="1185"/>
        <end position="1220"/>
    </location>
</feature>
<organism evidence="6">
    <name type="scientific">Aphanomyces invadans</name>
    <dbReference type="NCBI Taxonomy" id="157072"/>
    <lineage>
        <taxon>Eukaryota</taxon>
        <taxon>Sar</taxon>
        <taxon>Stramenopiles</taxon>
        <taxon>Oomycota</taxon>
        <taxon>Saprolegniomycetes</taxon>
        <taxon>Saprolegniales</taxon>
        <taxon>Verrucalvaceae</taxon>
        <taxon>Aphanomyces</taxon>
    </lineage>
</organism>
<feature type="region of interest" description="Disordered" evidence="4">
    <location>
        <begin position="1758"/>
        <end position="1788"/>
    </location>
</feature>
<feature type="region of interest" description="Disordered" evidence="4">
    <location>
        <begin position="2929"/>
        <end position="3000"/>
    </location>
</feature>
<dbReference type="PANTHER" id="PTHR31043">
    <property type="entry name" value="NEPHROCYSTIN-4"/>
    <property type="match status" value="1"/>
</dbReference>
<dbReference type="Pfam" id="PF26189">
    <property type="entry name" value="Ig_NPHP4_2nd"/>
    <property type="match status" value="1"/>
</dbReference>
<dbReference type="GO" id="GO:0090090">
    <property type="term" value="P:negative regulation of canonical Wnt signaling pathway"/>
    <property type="evidence" value="ECO:0007669"/>
    <property type="project" value="InterPro"/>
</dbReference>
<feature type="domain" description="EF-hand" evidence="5">
    <location>
        <begin position="1146"/>
        <end position="1181"/>
    </location>
</feature>
<feature type="domain" description="EF-hand" evidence="5">
    <location>
        <begin position="2781"/>
        <end position="2816"/>
    </location>
</feature>
<feature type="domain" description="EF-hand" evidence="5">
    <location>
        <begin position="2036"/>
        <end position="2071"/>
    </location>
</feature>
<dbReference type="VEuPathDB" id="FungiDB:H310_00592"/>
<feature type="compositionally biased region" description="Polar residues" evidence="4">
    <location>
        <begin position="1899"/>
        <end position="1910"/>
    </location>
</feature>
<feature type="domain" description="EF-hand" evidence="5">
    <location>
        <begin position="2470"/>
        <end position="2505"/>
    </location>
</feature>
<dbReference type="GeneID" id="20077642"/>
<dbReference type="PROSITE" id="PS50222">
    <property type="entry name" value="EF_HAND_2"/>
    <property type="match status" value="29"/>
</dbReference>
<feature type="compositionally biased region" description="Low complexity" evidence="4">
    <location>
        <begin position="669"/>
        <end position="681"/>
    </location>
</feature>
<feature type="region of interest" description="Disordered" evidence="4">
    <location>
        <begin position="640"/>
        <end position="681"/>
    </location>
</feature>
<keyword evidence="2" id="KW-0677">Repeat</keyword>
<feature type="compositionally biased region" description="Basic and acidic residues" evidence="4">
    <location>
        <begin position="2129"/>
        <end position="2148"/>
    </location>
</feature>
<feature type="region of interest" description="Disordered" evidence="4">
    <location>
        <begin position="2123"/>
        <end position="2168"/>
    </location>
</feature>
<evidence type="ECO:0000256" key="4">
    <source>
        <dbReference type="SAM" id="MobiDB-lite"/>
    </source>
</evidence>
<feature type="compositionally biased region" description="Basic and acidic residues" evidence="4">
    <location>
        <begin position="2981"/>
        <end position="2998"/>
    </location>
</feature>
<accession>A0A024UX31</accession>
<feature type="domain" description="EF-hand" evidence="5">
    <location>
        <begin position="2893"/>
        <end position="2928"/>
    </location>
</feature>
<dbReference type="EMBL" id="KI913952">
    <property type="protein sequence ID" value="ETW10238.1"/>
    <property type="molecule type" value="Genomic_DNA"/>
</dbReference>
<dbReference type="RefSeq" id="XP_008861649.1">
    <property type="nucleotide sequence ID" value="XM_008863427.1"/>
</dbReference>
<dbReference type="InterPro" id="IPR058765">
    <property type="entry name" value="NPHP4_C2-like"/>
</dbReference>
<dbReference type="InterPro" id="IPR058687">
    <property type="entry name" value="Ig_NPHP4_1st"/>
</dbReference>
<evidence type="ECO:0000256" key="2">
    <source>
        <dbReference type="ARBA" id="ARBA00022737"/>
    </source>
</evidence>
<feature type="compositionally biased region" description="Polar residues" evidence="4">
    <location>
        <begin position="975"/>
        <end position="995"/>
    </location>
</feature>
<feature type="domain" description="EF-hand" evidence="5">
    <location>
        <begin position="2073"/>
        <end position="2108"/>
    </location>
</feature>
<feature type="compositionally biased region" description="Basic and acidic residues" evidence="4">
    <location>
        <begin position="2558"/>
        <end position="2567"/>
    </location>
</feature>
<feature type="region of interest" description="Disordered" evidence="4">
    <location>
        <begin position="2372"/>
        <end position="2457"/>
    </location>
</feature>
<dbReference type="InterPro" id="IPR018247">
    <property type="entry name" value="EF_Hand_1_Ca_BS"/>
</dbReference>
<feature type="domain" description="EF-hand" evidence="5">
    <location>
        <begin position="2646"/>
        <end position="2681"/>
    </location>
</feature>
<dbReference type="eggNOG" id="KOG0027">
    <property type="taxonomic scope" value="Eukaryota"/>
</dbReference>
<feature type="domain" description="EF-hand" evidence="5">
    <location>
        <begin position="1237"/>
        <end position="1272"/>
    </location>
</feature>
<dbReference type="Pfam" id="PF13499">
    <property type="entry name" value="EF-hand_7"/>
    <property type="match status" value="14"/>
</dbReference>
<dbReference type="SUPFAM" id="SSF47473">
    <property type="entry name" value="EF-hand"/>
    <property type="match status" value="8"/>
</dbReference>
<dbReference type="Pfam" id="PF13202">
    <property type="entry name" value="EF-hand_5"/>
    <property type="match status" value="1"/>
</dbReference>
<dbReference type="CDD" id="cd00051">
    <property type="entry name" value="EFh"/>
    <property type="match status" value="7"/>
</dbReference>
<feature type="region of interest" description="Disordered" evidence="4">
    <location>
        <begin position="1878"/>
        <end position="1918"/>
    </location>
</feature>
<reference evidence="6" key="1">
    <citation type="submission" date="2013-12" db="EMBL/GenBank/DDBJ databases">
        <title>The Genome Sequence of Aphanomyces invadans NJM9701.</title>
        <authorList>
            <consortium name="The Broad Institute Genomics Platform"/>
            <person name="Russ C."/>
            <person name="Tyler B."/>
            <person name="van West P."/>
            <person name="Dieguez-Uribeondo J."/>
            <person name="Young S.K."/>
            <person name="Zeng Q."/>
            <person name="Gargeya S."/>
            <person name="Fitzgerald M."/>
            <person name="Abouelleil A."/>
            <person name="Alvarado L."/>
            <person name="Chapman S.B."/>
            <person name="Gainer-Dewar J."/>
            <person name="Goldberg J."/>
            <person name="Griggs A."/>
            <person name="Gujja S."/>
            <person name="Hansen M."/>
            <person name="Howarth C."/>
            <person name="Imamovic A."/>
            <person name="Ireland A."/>
            <person name="Larimer J."/>
            <person name="McCowan C."/>
            <person name="Murphy C."/>
            <person name="Pearson M."/>
            <person name="Poon T.W."/>
            <person name="Priest M."/>
            <person name="Roberts A."/>
            <person name="Saif S."/>
            <person name="Shea T."/>
            <person name="Sykes S."/>
            <person name="Wortman J."/>
            <person name="Nusbaum C."/>
            <person name="Birren B."/>
        </authorList>
    </citation>
    <scope>NUCLEOTIDE SEQUENCE [LARGE SCALE GENOMIC DNA]</scope>
    <source>
        <strain evidence="6">NJM9701</strain>
    </source>
</reference>
<dbReference type="InterPro" id="IPR029775">
    <property type="entry name" value="NPHP4"/>
</dbReference>
<dbReference type="InterPro" id="IPR058686">
    <property type="entry name" value="Ig_NPHP4_3rd"/>
</dbReference>
<dbReference type="GO" id="GO:0005856">
    <property type="term" value="C:cytoskeleton"/>
    <property type="evidence" value="ECO:0007669"/>
    <property type="project" value="InterPro"/>
</dbReference>
<feature type="domain" description="EF-hand" evidence="5">
    <location>
        <begin position="1509"/>
        <end position="1544"/>
    </location>
</feature>
<dbReference type="eggNOG" id="KOG0032">
    <property type="taxonomic scope" value="Eukaryota"/>
</dbReference>
<feature type="compositionally biased region" description="Polar residues" evidence="4">
    <location>
        <begin position="66"/>
        <end position="90"/>
    </location>
</feature>
<evidence type="ECO:0000259" key="5">
    <source>
        <dbReference type="PROSITE" id="PS50222"/>
    </source>
</evidence>
<feature type="compositionally biased region" description="Polar residues" evidence="4">
    <location>
        <begin position="2385"/>
        <end position="2396"/>
    </location>
</feature>
<dbReference type="PANTHER" id="PTHR31043:SF3">
    <property type="entry name" value="NEPHROCYSTIN-4"/>
    <property type="match status" value="1"/>
</dbReference>
<evidence type="ECO:0000256" key="3">
    <source>
        <dbReference type="ARBA" id="ARBA00022837"/>
    </source>
</evidence>
<keyword evidence="3" id="KW-0106">Calcium</keyword>
<feature type="domain" description="EF-hand" evidence="5">
    <location>
        <begin position="2507"/>
        <end position="2542"/>
    </location>
</feature>
<feature type="domain" description="EF-hand" evidence="5">
    <location>
        <begin position="2192"/>
        <end position="2227"/>
    </location>
</feature>
<feature type="region of interest" description="Disordered" evidence="4">
    <location>
        <begin position="1"/>
        <end position="137"/>
    </location>
</feature>
<feature type="compositionally biased region" description="Polar residues" evidence="4">
    <location>
        <begin position="2714"/>
        <end position="2730"/>
    </location>
</feature>
<feature type="domain" description="EF-hand" evidence="5">
    <location>
        <begin position="2610"/>
        <end position="2645"/>
    </location>
</feature>
<comment type="similarity">
    <text evidence="1">Belongs to the centrin family.</text>
</comment>
<feature type="region of interest" description="Disordered" evidence="4">
    <location>
        <begin position="2816"/>
        <end position="2835"/>
    </location>
</feature>
<feature type="region of interest" description="Disordered" evidence="4">
    <location>
        <begin position="974"/>
        <end position="995"/>
    </location>
</feature>
<dbReference type="Pfam" id="PF26190">
    <property type="entry name" value="Ig_NPHP4_1st"/>
    <property type="match status" value="1"/>
</dbReference>
<feature type="domain" description="EF-hand" evidence="5">
    <location>
        <begin position="2745"/>
        <end position="2780"/>
    </location>
</feature>
<dbReference type="Pfam" id="PF26015">
    <property type="entry name" value="Ig_NPH4_3rd"/>
    <property type="match status" value="1"/>
</dbReference>
<feature type="domain" description="EF-hand" evidence="5">
    <location>
        <begin position="1840"/>
        <end position="1875"/>
    </location>
</feature>
<protein>
    <recommendedName>
        <fullName evidence="5">EF-hand domain-containing protein</fullName>
    </recommendedName>
</protein>
<dbReference type="OrthoDB" id="313446at2759"/>
<feature type="domain" description="EF-hand" evidence="5">
    <location>
        <begin position="1627"/>
        <end position="1662"/>
    </location>
</feature>
<feature type="domain" description="EF-hand" evidence="5">
    <location>
        <begin position="1934"/>
        <end position="1969"/>
    </location>
</feature>
<feature type="compositionally biased region" description="Low complexity" evidence="4">
    <location>
        <begin position="10"/>
        <end position="25"/>
    </location>
</feature>
<feature type="domain" description="EF-hand" evidence="5">
    <location>
        <begin position="1096"/>
        <end position="1131"/>
    </location>
</feature>
<feature type="compositionally biased region" description="Polar residues" evidence="4">
    <location>
        <begin position="640"/>
        <end position="657"/>
    </location>
</feature>
<sequence>MPEVVQLPDKATSAQAEATSTTKKQIPAQRPNLATPTSPVSRQAPTAQSPGPTKSQQQPTSPQPQRAISTVTPSTPTPQLRSTASSNATSKESKSNSKSGPVAQFQPPVQRRKSSMKPVIKTKPKLPTKLKGKRGSELWPEREKVFERFRKENLVMPVPEGPLAPARVNKVSGYSVDLHLVKNWPLTEQLEGAMLTYGLQMTFFHSLTKRFFGNTWLSPELLDNGKADVVVQISVGFISDVVDPNCVAVVELVAFEKDPASSLTTASHGCGWCLLPMFGQKLLGLAHETLTVNVFAGSPRHLYVVNQADWQNQTKVAGCKLLYHVHLHDGLTKLHALVRKNEIVSSLDKIPGLKGDNLVGSTQANVAVFQIPREIAMAEDFSIVVTPVQAFVHLREELEQDLIERLAKTRKLIHKDVESVHGEVATRVLKVALHNGRCFRTRQHTVPLKCEHGSNTLTAVTESVKLKGYTLSPLVAVVVLLQCTVHFRLVWPKGAKPKNDKEPLPTEDVVVVTIGARALVPSDGKKFYYHDRSLLRDQREDEPMHVELMSGTKARPYSDNVIYTSPVWKNALKAGKLEESFASCDMELLVEGAAMSSESEGDDEETKNDTKPETDRDAWLRDLYQKAQLDAALARTLQAPLQKSAATSPTKRATNQPPHHPQHTLEFNDVPTTVITDDPTPSYELSRASKSLLTRHGFYDTVTSVPVDNNKQHIPPSVMRPLPPVKTVEDELKDGLNLLEIQFQFAAFRALAVAPSGGPPTPPLPASLFFSFQFYTFEPTKSERLVVTSTPAAGTYLLCRDHAKKPSLAIQFELHTTKQCPLEAAAFATYLLTKSLHVDVWDGDSLLPLGSMIVPLRELMRQGQRVKKYHAEFEVRRSADAMAPAALSVNSSIGAVQLLMSNFASSSTACPPAIVKPVGDADATGNWRFATPPSSDPMLLPKGPRHRVRAKPLADSNEELKQLLVREHLYDPNPCSRSAKNSHGNNHTRGHSDATSITKDEIERLCRRFQTQTSRNNRLDAVALLALFSVSPVKNEAAAATFSLAEDVRQAFLNAFARGVDFRMMFDALDASGDGTLTTAEFIQGVYTLGPEFQACSPHSLREVVDSFDANHDGTINYVEFVAFLNKHLHLSIRQELQAVFVRAAQRGVNVAALFRQLDTSGDGQLTAREFEMALKHVGYVVAPDKRQDFDKFCRSLDDDGNGSISYLEFIQHMGLQTLATDSVLATLLAILKRTIAKGVDIGELFLHIDTDGSGAVSYPEFMKVLTDLDLDGQLNAAMLQEIVLRVDKDKSGSIDIAEFLAFVQIPFDAAKMIQSRLRRILTRAADQGVSVQDAFSQFDHDGSGEVSAMEFQAALKALKCPLGPAELNVVLDKCDANRDGSVSYKEFLTFVFGQDASHVLAKPIQVQLAALFQEASARNVDLAQCFAHFDKDGSREISTAEFMTALKELGMQVDDNGDTMRAIVDLLDKNKDGKINYDEFVALATPRTRAREDPPPIKLFKMLEKALADGVDVESAFAHFDKHSTGAVSYADFHSALNELGTTQWTSAEMESIFKHLDKDGGGTVSLREFRTFLDVTPAKRLKALLVKAQAQGVAMAQSFGHFTATDRIDLAAFEVGLAKLQFTDFTKNDIQGLFATINTSKSGQISIEELGAFVGTTPPTTTTAEPAMVVSPIDKLKELLVRARSQGVDIHASFSHFDKDKDGSITYDELDVALKELNFDFTQADIDNIRQALDKDESGCISLDEFQKLYSPAAAPGKTNYMRKTRSGRQQRPPLSKQDSASSKVAPSLKKLQDLLLKAKDQGIDVADAFSQFDTNGNGVISFEEFDRTIAQLGLDGLTAADLVDIRNALDRDKSGSISMDDFKALYEPLPFAKPQAPSTAGANGGAKPWLAKNGSKKGSASAATTQDAPKPAATPISGVAKLGNFLRLAKEKGVDVDQAFSHFDADGNGSISYVEFSAALTALHLEAITETDVDEIRCALDKGQNGMISLDEFKKLYALPDTALQESNQPNAPADASMTSLTMLCTLLRKAQAAGIDIDQAFKHFDADGNGTITRIEFATAIKDLRLDGLSDDDVATIQTTLDKDESGTISLDEFQKLYSMNEPPVEGTDVTGVPITGAPTVQKGSNEEHDAVKPPSSKDLRATHETAGNEAVESGDCDKPVKKEPSTETVAAATAVEKLREFLLRAQATGVDIDLAFQHFDGDGNGSISITEFDAAMLELHMDSLSEADVAVIREALDTDKSGMISMAAFKRLYADSPWPDSTWPGGTDQPVHAPIAEESASIQKLSRLLREAIENGADVAKAFGMSDGQDSAMSYVELDAALMELGLDDLTEEDMVVIRNDLDGQHAGAIARSKIAVLWMQEHTMPANAERKHPPVSREGSANSIKAASSDSDVEAKATQPPLTKQASSNLDEPSSVPAEDKDPSKGDKQLAPAAVDASTGQNENPGSATSPLEGLRALLLRAKDSGVNIDQAFQHFDKDGNGAISYAEFKAGLNELHLDGFSDTHVESVMHALDKDNSGSISLQEFKKLYKPPPKCGRDSSKGASKPWLAKEASKAQPDNEVKAKAKKEACVALSVANPATASNADVTTAGVDKLKVLLLRAKEKGVDIAAAFSHFDADGDGAITATEFETGLTSLQFDLCPDDVAAIQAHLDRDKSGVVSLKEFQALYDTSGAGGSPESSTTAKSTRTESDSTVTKPPLGPGKRPSIATSSRQQTAKRTTPSSPLLDQLQKILLLAKDKGVDVDQAFAHFDTDSDGHVTYAEFDKALAELGVVNGERDADEVHRLLDKDQSGTIAMTEFKQLYSSKTLTVPEETHPPPRSSSRKVVSAKEGVCREEPLETLRALLVRAQSKGVDVSQSFAHFDRDGNGSISYDEFASALKQLQVDFTPEDIATLCKTLDKDTNSSISLNEFKKLYQVVPPLSKMPSNGASIETKGASSDKPSSRASKSATSDVSSSESSKSSQTQPPVQTNFRRPQDDKKKETTARQRDGIAMDTTVMPEYRFSAEPETRMLEMKLRKAAVAALARGVPATALLGKYTQKPTGEVLRVDFVQFLMELGLSVIDDLGTAGYICDVPPATMYDKVYARQLERLRQFRHHHRDSSMAKSQRELVRAASMSNHLVPTHGQAQVDAFLAQKNKMLQVVQYYRDGHKKALIHALLRDHVTTTIHVFPRFGTMLFFEFPVRNPYGHAERFRIEWHDPELVLVLDAVEWRYYRDRVPVCVDMGGAGNVEVDMIDDLHEILLEGGDAVVLPFRLMTLQMHKQSRVVPVYVKSVAHGHVVSVLQIHIQPLAFVCHRTHRLFHAAGGILRRCLKLLPPGLDHDDCTSNQAPSHGRRCNREKFVACPDAGVVVETKPIEHKHMPQEIFVKYRVGEYPASGEFYLLLYEDMYHAVLYEIWRLCVQSMLRLDLHATMGQGVRNELILKGDTMPRRVRCYSSQPGNVHFNPELIFQLLPHVFNRIEVHFCSMEVGATQVLVNVVDVDSHELVGSWLLHANTTEPIVTKVFDVALPLGVPVLKKISYRNPWDDDRMFVLRSSDTTIMKPREPTLRLPGNADGFLRLAFAPYSISCTKKVYLFINDGTDQNEECLLLHVTWTDHQRN</sequence>
<dbReference type="Gene3D" id="1.10.238.10">
    <property type="entry name" value="EF-hand"/>
    <property type="match status" value="13"/>
</dbReference>
<dbReference type="InterPro" id="IPR058688">
    <property type="entry name" value="Ig_NPHP4_2nd"/>
</dbReference>
<dbReference type="STRING" id="157072.A0A024UX31"/>
<feature type="domain" description="EF-hand" evidence="5">
    <location>
        <begin position="1687"/>
        <end position="1722"/>
    </location>
</feature>
<feature type="compositionally biased region" description="Basic and acidic residues" evidence="4">
    <location>
        <begin position="607"/>
        <end position="617"/>
    </location>
</feature>
<evidence type="ECO:0000313" key="6">
    <source>
        <dbReference type="EMBL" id="ETW10238.1"/>
    </source>
</evidence>
<feature type="compositionally biased region" description="Basic residues" evidence="4">
    <location>
        <begin position="110"/>
        <end position="133"/>
    </location>
</feature>
<feature type="domain" description="EF-hand" evidence="5">
    <location>
        <begin position="1057"/>
        <end position="1092"/>
    </location>
</feature>
<dbReference type="InterPro" id="IPR011992">
    <property type="entry name" value="EF-hand-dom_pair"/>
</dbReference>
<dbReference type="PROSITE" id="PS00018">
    <property type="entry name" value="EF_HAND_1"/>
    <property type="match status" value="26"/>
</dbReference>
<feature type="compositionally biased region" description="Low complexity" evidence="4">
    <location>
        <begin position="48"/>
        <end position="65"/>
    </location>
</feature>
<feature type="compositionally biased region" description="Polar residues" evidence="4">
    <location>
        <begin position="2970"/>
        <end position="2980"/>
    </location>
</feature>